<dbReference type="GO" id="GO:0016757">
    <property type="term" value="F:glycosyltransferase activity"/>
    <property type="evidence" value="ECO:0007669"/>
    <property type="project" value="UniProtKB-KW"/>
</dbReference>
<dbReference type="PATRIC" id="fig|1121939.11.peg.386"/>
<proteinExistence type="predicted"/>
<organism evidence="5 6">
    <name type="scientific">Litchfieldella anticariensis (strain DSM 16096 / CECT 5854 / CIP 108499 / LMG 22089 / FP35)</name>
    <name type="common">Halomonas anticariensis</name>
    <dbReference type="NCBI Taxonomy" id="1121939"/>
    <lineage>
        <taxon>Bacteria</taxon>
        <taxon>Pseudomonadati</taxon>
        <taxon>Pseudomonadota</taxon>
        <taxon>Gammaproteobacteria</taxon>
        <taxon>Oceanospirillales</taxon>
        <taxon>Halomonadaceae</taxon>
        <taxon>Litchfieldella</taxon>
    </lineage>
</organism>
<evidence type="ECO:0000256" key="3">
    <source>
        <dbReference type="ARBA" id="ARBA00022679"/>
    </source>
</evidence>
<dbReference type="EMBL" id="ASTJ01000011">
    <property type="protein sequence ID" value="EPC04116.1"/>
    <property type="molecule type" value="Genomic_DNA"/>
</dbReference>
<gene>
    <name evidence="5" type="ORF">L861_02055</name>
</gene>
<evidence type="ECO:0000256" key="1">
    <source>
        <dbReference type="ARBA" id="ARBA00004370"/>
    </source>
</evidence>
<dbReference type="GO" id="GO:0016020">
    <property type="term" value="C:membrane"/>
    <property type="evidence" value="ECO:0007669"/>
    <property type="project" value="UniProtKB-SubCell"/>
</dbReference>
<name>S2LHI2_LITA3</name>
<accession>S2LHI2</accession>
<protein>
    <recommendedName>
        <fullName evidence="7">Glycosyltransferase family 92 protein</fullName>
    </recommendedName>
</protein>
<evidence type="ECO:0000256" key="2">
    <source>
        <dbReference type="ARBA" id="ARBA00022676"/>
    </source>
</evidence>
<evidence type="ECO:0008006" key="7">
    <source>
        <dbReference type="Google" id="ProtNLM"/>
    </source>
</evidence>
<reference evidence="5 6" key="1">
    <citation type="journal article" date="2013" name="Genome Announc.">
        <title>Draft genome sequence of the moderately halophilic gammaproteobacterium Halomonas anticariensis FP35.</title>
        <authorList>
            <person name="Tahrioui A."/>
            <person name="Quesada E."/>
            <person name="Llamas I."/>
        </authorList>
    </citation>
    <scope>NUCLEOTIDE SEQUENCE [LARGE SCALE GENOMIC DNA]</scope>
    <source>
        <strain evidence="6">DSM 16096 / CECT 5854 / LMG 22089 / FP35</strain>
    </source>
</reference>
<sequence>MVNTDINPVVIPEGIAISRAPNGNDNVDRKGLTRFDKKTIFYDVFIDRSKAKLIAIGPPALNLADYVAAMTLTVNGERVAYDFKDLPEYKLSFLEVTLKPADVYALRFSFEDFTQELCLSSGKLPHGLRVLAAISKDNEIEWISDWVDFYRKNYSIDEVLVYDNGSRNVDELEAALEGRAHVIRWHFPYGPPKKRFNKFAQPGALNHCLLKYTKHGVLFNFDIDELLIADREKLDEELDSSGTLYVSSYNVPFVDPGKPRYSYYDFSHRLENIRTSARKFICKADAVDIISQHNTWVYKGRSFWKRLKRNKPEAKQSRDAYFLHFLGITTNWQPDLDKLKPASKDGLVFDDSHCLMKPVTPVAAFDKRGAAHVETVGSER</sequence>
<dbReference type="STRING" id="1121939.L861_02055"/>
<evidence type="ECO:0000313" key="6">
    <source>
        <dbReference type="Proteomes" id="UP000014463"/>
    </source>
</evidence>
<evidence type="ECO:0000313" key="5">
    <source>
        <dbReference type="EMBL" id="EPC04116.1"/>
    </source>
</evidence>
<dbReference type="Pfam" id="PF01697">
    <property type="entry name" value="Glyco_transf_92"/>
    <property type="match status" value="1"/>
</dbReference>
<keyword evidence="3" id="KW-0808">Transferase</keyword>
<dbReference type="RefSeq" id="WP_016414848.1">
    <property type="nucleotide sequence ID" value="NZ_AUAB01000034.1"/>
</dbReference>
<keyword evidence="2" id="KW-0328">Glycosyltransferase</keyword>
<dbReference type="Proteomes" id="UP000014463">
    <property type="component" value="Unassembled WGS sequence"/>
</dbReference>
<dbReference type="eggNOG" id="COG0457">
    <property type="taxonomic scope" value="Bacteria"/>
</dbReference>
<dbReference type="AlphaFoldDB" id="S2LHI2"/>
<keyword evidence="6" id="KW-1185">Reference proteome</keyword>
<dbReference type="InterPro" id="IPR008166">
    <property type="entry name" value="Glyco_transf_92"/>
</dbReference>
<comment type="subcellular location">
    <subcellularLocation>
        <location evidence="1">Membrane</location>
    </subcellularLocation>
</comment>
<keyword evidence="4" id="KW-0472">Membrane</keyword>
<evidence type="ECO:0000256" key="4">
    <source>
        <dbReference type="ARBA" id="ARBA00023136"/>
    </source>
</evidence>
<comment type="caution">
    <text evidence="5">The sequence shown here is derived from an EMBL/GenBank/DDBJ whole genome shotgun (WGS) entry which is preliminary data.</text>
</comment>